<sequence length="296" mass="34371">MSETGKLRKSKTLKDKKSISWFNFERIFKFRRKTPNSLQKSTEKLPLSESTNTTPSKPKREAQFEVKNERETQPQSNENADSRNYFKEIETPQTSNAGVTRPPRPSHNSQSKTSWSVQLRDRVGPRPSRPESSKPFLSEDARNYSSQLNLRCSMPILNPEGLTFSCFPREMAVDVGFAKAENDRWKRHSIAVTFQEPESQNTATMKESKRLSNNTTIREKVLHELLQSERDYVRHLRGVINGYLITCENKKEFFSEDDLLLIFGNLKEIMVFQQNFLQKLETAYEQEQSVEHIGNV</sequence>
<organism evidence="3 4">
    <name type="scientific">Oikopleura dioica</name>
    <name type="common">Tunicate</name>
    <dbReference type="NCBI Taxonomy" id="34765"/>
    <lineage>
        <taxon>Eukaryota</taxon>
        <taxon>Metazoa</taxon>
        <taxon>Chordata</taxon>
        <taxon>Tunicata</taxon>
        <taxon>Appendicularia</taxon>
        <taxon>Copelata</taxon>
        <taxon>Oikopleuridae</taxon>
        <taxon>Oikopleura</taxon>
    </lineage>
</organism>
<dbReference type="InterPro" id="IPR035899">
    <property type="entry name" value="DBL_dom_sf"/>
</dbReference>
<dbReference type="EMBL" id="OU015569">
    <property type="protein sequence ID" value="CAG5099138.1"/>
    <property type="molecule type" value="Genomic_DNA"/>
</dbReference>
<dbReference type="InterPro" id="IPR000219">
    <property type="entry name" value="DH_dom"/>
</dbReference>
<reference evidence="3 4" key="1">
    <citation type="submission" date="2021-04" db="EMBL/GenBank/DDBJ databases">
        <authorList>
            <person name="Bliznina A."/>
        </authorList>
    </citation>
    <scope>NUCLEOTIDE SEQUENCE [LARGE SCALE GENOMIC DNA]</scope>
</reference>
<dbReference type="InterPro" id="IPR053086">
    <property type="entry name" value="RhoGEF_domain"/>
</dbReference>
<feature type="compositionally biased region" description="Basic and acidic residues" evidence="1">
    <location>
        <begin position="119"/>
        <end position="139"/>
    </location>
</feature>
<dbReference type="PANTHER" id="PTHR45834:SF3">
    <property type="entry name" value="RHO GUANINE NUCLEOTIDE EXCHANGE FACTOR 3, ISOFORM L"/>
    <property type="match status" value="1"/>
</dbReference>
<accession>A0ABN7SPX8</accession>
<evidence type="ECO:0000313" key="3">
    <source>
        <dbReference type="EMBL" id="CAG5099138.1"/>
    </source>
</evidence>
<dbReference type="PROSITE" id="PS50010">
    <property type="entry name" value="DH_2"/>
    <property type="match status" value="1"/>
</dbReference>
<dbReference type="Pfam" id="PF00621">
    <property type="entry name" value="RhoGEF"/>
    <property type="match status" value="1"/>
</dbReference>
<feature type="region of interest" description="Disordered" evidence="1">
    <location>
        <begin position="32"/>
        <end position="139"/>
    </location>
</feature>
<feature type="domain" description="DH" evidence="2">
    <location>
        <begin position="217"/>
        <end position="296"/>
    </location>
</feature>
<dbReference type="Proteomes" id="UP001158576">
    <property type="component" value="Chromosome XSR"/>
</dbReference>
<proteinExistence type="predicted"/>
<evidence type="ECO:0000259" key="2">
    <source>
        <dbReference type="PROSITE" id="PS50010"/>
    </source>
</evidence>
<feature type="compositionally biased region" description="Basic and acidic residues" evidence="1">
    <location>
        <begin position="80"/>
        <end position="90"/>
    </location>
</feature>
<feature type="compositionally biased region" description="Polar residues" evidence="1">
    <location>
        <begin position="106"/>
        <end position="117"/>
    </location>
</feature>
<evidence type="ECO:0000313" key="4">
    <source>
        <dbReference type="Proteomes" id="UP001158576"/>
    </source>
</evidence>
<dbReference type="Gene3D" id="1.20.900.10">
    <property type="entry name" value="Dbl homology (DH) domain"/>
    <property type="match status" value="1"/>
</dbReference>
<feature type="compositionally biased region" description="Basic and acidic residues" evidence="1">
    <location>
        <begin position="58"/>
        <end position="72"/>
    </location>
</feature>
<keyword evidence="4" id="KW-1185">Reference proteome</keyword>
<dbReference type="SUPFAM" id="SSF48065">
    <property type="entry name" value="DBL homology domain (DH-domain)"/>
    <property type="match status" value="1"/>
</dbReference>
<evidence type="ECO:0000256" key="1">
    <source>
        <dbReference type="SAM" id="MobiDB-lite"/>
    </source>
</evidence>
<name>A0ABN7SPX8_OIKDI</name>
<gene>
    <name evidence="3" type="ORF">OKIOD_LOCUS7843</name>
</gene>
<protein>
    <submittedName>
        <fullName evidence="3">Oidioi.mRNA.OKI2018_I69.XSR.g16285.t1.cds</fullName>
    </submittedName>
</protein>
<dbReference type="PANTHER" id="PTHR45834">
    <property type="entry name" value="RHO GUANINE NUCLEOTIDE EXCHANGE FACTOR 9-RELATED"/>
    <property type="match status" value="1"/>
</dbReference>